<dbReference type="InterPro" id="IPR001611">
    <property type="entry name" value="Leu-rich_rpt"/>
</dbReference>
<dbReference type="GO" id="GO:0006364">
    <property type="term" value="P:rRNA processing"/>
    <property type="evidence" value="ECO:0007669"/>
    <property type="project" value="InterPro"/>
</dbReference>
<dbReference type="SUPFAM" id="SSF75217">
    <property type="entry name" value="alpha/beta knot"/>
    <property type="match status" value="1"/>
</dbReference>
<dbReference type="InterPro" id="IPR008271">
    <property type="entry name" value="Ser/Thr_kinase_AS"/>
</dbReference>
<evidence type="ECO:0000256" key="1">
    <source>
        <dbReference type="ARBA" id="ARBA00004162"/>
    </source>
</evidence>
<evidence type="ECO:0000256" key="13">
    <source>
        <dbReference type="ARBA" id="ARBA00022840"/>
    </source>
</evidence>
<proteinExistence type="inferred from homology"/>
<dbReference type="Pfam" id="PF00560">
    <property type="entry name" value="LRR_1"/>
    <property type="match status" value="2"/>
</dbReference>
<dbReference type="EnsemblPlants" id="EMT13742">
    <property type="protein sequence ID" value="EMT13742"/>
    <property type="gene ID" value="F775_17894"/>
</dbReference>
<dbReference type="InterPro" id="IPR029028">
    <property type="entry name" value="Alpha/beta_knot_MTases"/>
</dbReference>
<evidence type="ECO:0000256" key="15">
    <source>
        <dbReference type="ARBA" id="ARBA00023136"/>
    </source>
</evidence>
<dbReference type="InterPro" id="IPR029026">
    <property type="entry name" value="tRNA_m1G_MTases_N"/>
</dbReference>
<protein>
    <recommendedName>
        <fullName evidence="3">non-specific serine/threonine protein kinase</fullName>
        <ecNumber evidence="3">2.7.11.1</ecNumber>
    </recommendedName>
</protein>
<name>N1QVS3_AEGTA</name>
<keyword evidence="15" id="KW-0472">Membrane</keyword>
<keyword evidence="5" id="KW-0723">Serine/threonine-protein kinase</keyword>
<dbReference type="InterPro" id="IPR013210">
    <property type="entry name" value="LRR_N_plant-typ"/>
</dbReference>
<dbReference type="FunFam" id="3.80.10.10:FF:000542">
    <property type="entry name" value="Leucine-rich repeat protein kinase family protein"/>
    <property type="match status" value="1"/>
</dbReference>
<dbReference type="PANTHER" id="PTHR45974:SF155">
    <property type="entry name" value="PROTEIN KINASE DOMAIN-CONTAINING PROTEIN"/>
    <property type="match status" value="1"/>
</dbReference>
<keyword evidence="16" id="KW-0325">Glycoprotein</keyword>
<dbReference type="CDD" id="cd14066">
    <property type="entry name" value="STKc_IRAK"/>
    <property type="match status" value="1"/>
</dbReference>
<keyword evidence="6" id="KW-0433">Leucine-rich repeat</keyword>
<sequence>MAKGEREGRLPLLLLLLVLCLLAGSRIAAAATHPQDAAALKSLMRKWSNVPASWRKKSNDPCGDKWDGIECNGANSRVTSLNLFGMNMKGTLSDDIGSLTELRVLDLSSNKDLGGPLTPAIGKLVQLINLALIGCSFSGTVPSELGNLAQLEFFGLNSNQFTGRIPPSLGKLSKVKWLDLADNKLTGLLPNSRDHGAGLDQLLNAEHFHLNQNSLEGPIPEYMFNSSMHLKHILLDRNNFSGTIPSSIGVIPTLEVLRLNNNNFTGRVPAMNNLTKLHVLMLSNNKLSGPMPNLTDMKGLGNVDLSNNSFMPSGVPSWFTELPGLMTLTMQSVGISGKLPQKLFSLRDLQHVILNDNELNDTLDMGNTINDGLDLVDLRNNKITSVTVYSSLDSKLLKKFLPELHDNLSRTVSSCTPNKLGLVPYVDDVYLKVDIKACPVNQKRFNYSQVLNCFNLTLQTYKPPENFGPYYVKSHPYPFHDKASRAILIGVVTGSVLLVVGLALIGVYAMRQKKRAKKLVSQNNPFASWGSTPEDIGEAPKLKSARAFTLEELKLSTNDFKQINAIGEGGYGTVYRGKLLDGQLIAIKRSKQGSMQGGLEFKTEIELLSRVHHNNLVGLVGFCFEKGEKMLVYEFISNGTLSEALYGMKGVQLDWSMRLKIALDSARGLAYLHDHANPPIIHRDIKSTNILLDSKMTAKVADFGLSLLVSDSEEGELCTNVKGTLGYLDPEYYMTQQLTAKSDVYSFGVVLLELIVAKPPIYEKKYIVREVKTALDMEDTMYCGLKDVMDPVLYKMGGLLGFPRFVRMALQCVEEVGPDRPKMNNVVREIEMIMQDNGLTPGSMSASSSFSVDSTTRTFAPSCPSKEVQIHGTICGKKLREEFLQFFSSVILNIAVVIGSVTPKKNHPLCAIVSPVRAMPMRVLTVGKKRSQGTQLLVEEYKEKLGHYCDVEDTLIKSNPKLTSDVKVQIEAEDASMMQQLKAEDFVVVLDENGKDVMSEQIADLIGDAGNTGSSRLTFCIGGPYGLGIQGVDNHQRTKVSSLDLSCNGIIWCSLHARPPNSTT</sequence>
<keyword evidence="12" id="KW-0418">Kinase</keyword>
<comment type="similarity">
    <text evidence="2">Belongs to the protein kinase superfamily. Ser/Thr protein kinase family.</text>
</comment>
<evidence type="ECO:0000256" key="5">
    <source>
        <dbReference type="ARBA" id="ARBA00022527"/>
    </source>
</evidence>
<dbReference type="PROSITE" id="PS00107">
    <property type="entry name" value="PROTEIN_KINASE_ATP"/>
    <property type="match status" value="1"/>
</dbReference>
<keyword evidence="13" id="KW-0067">ATP-binding</keyword>
<dbReference type="InterPro" id="IPR011009">
    <property type="entry name" value="Kinase-like_dom_sf"/>
</dbReference>
<dbReference type="Pfam" id="PF07714">
    <property type="entry name" value="PK_Tyr_Ser-Thr"/>
    <property type="match status" value="1"/>
</dbReference>
<dbReference type="Gene3D" id="1.10.510.10">
    <property type="entry name" value="Transferase(Phosphotransferase) domain 1"/>
    <property type="match status" value="1"/>
</dbReference>
<dbReference type="Gene3D" id="3.30.200.20">
    <property type="entry name" value="Phosphorylase Kinase, domain 1"/>
    <property type="match status" value="1"/>
</dbReference>
<evidence type="ECO:0000256" key="3">
    <source>
        <dbReference type="ARBA" id="ARBA00012513"/>
    </source>
</evidence>
<accession>N1QVS3</accession>
<dbReference type="InterPro" id="IPR003742">
    <property type="entry name" value="RlmH-like"/>
</dbReference>
<evidence type="ECO:0000256" key="7">
    <source>
        <dbReference type="ARBA" id="ARBA00022679"/>
    </source>
</evidence>
<evidence type="ECO:0000256" key="2">
    <source>
        <dbReference type="ARBA" id="ARBA00008684"/>
    </source>
</evidence>
<dbReference type="InterPro" id="IPR001245">
    <property type="entry name" value="Ser-Thr/Tyr_kinase_cat_dom"/>
</dbReference>
<evidence type="ECO:0000256" key="8">
    <source>
        <dbReference type="ARBA" id="ARBA00022692"/>
    </source>
</evidence>
<evidence type="ECO:0000256" key="4">
    <source>
        <dbReference type="ARBA" id="ARBA00022475"/>
    </source>
</evidence>
<keyword evidence="8" id="KW-0812">Transmembrane</keyword>
<comment type="subcellular location">
    <subcellularLocation>
        <location evidence="1">Cell membrane</location>
        <topology evidence="1">Single-pass membrane protein</topology>
    </subcellularLocation>
</comment>
<dbReference type="CDD" id="cd18081">
    <property type="entry name" value="RlmH-like"/>
    <property type="match status" value="1"/>
</dbReference>
<dbReference type="GO" id="GO:0008168">
    <property type="term" value="F:methyltransferase activity"/>
    <property type="evidence" value="ECO:0007669"/>
    <property type="project" value="InterPro"/>
</dbReference>
<keyword evidence="4" id="KW-1003">Cell membrane</keyword>
<dbReference type="PROSITE" id="PS00108">
    <property type="entry name" value="PROTEIN_KINASE_ST"/>
    <property type="match status" value="1"/>
</dbReference>
<dbReference type="SMART" id="SM00220">
    <property type="entry name" value="S_TKc"/>
    <property type="match status" value="1"/>
</dbReference>
<dbReference type="Pfam" id="PF08263">
    <property type="entry name" value="LRRNT_2"/>
    <property type="match status" value="1"/>
</dbReference>
<evidence type="ECO:0000256" key="12">
    <source>
        <dbReference type="ARBA" id="ARBA00022777"/>
    </source>
</evidence>
<evidence type="ECO:0000256" key="10">
    <source>
        <dbReference type="ARBA" id="ARBA00022737"/>
    </source>
</evidence>
<reference evidence="18" key="1">
    <citation type="submission" date="2015-06" db="UniProtKB">
        <authorList>
            <consortium name="EnsemblPlants"/>
        </authorList>
    </citation>
    <scope>IDENTIFICATION</scope>
</reference>
<keyword evidence="14" id="KW-1133">Transmembrane helix</keyword>
<keyword evidence="9" id="KW-0732">Signal</keyword>
<dbReference type="AlphaFoldDB" id="N1QVS3"/>
<dbReference type="GO" id="GO:0005886">
    <property type="term" value="C:plasma membrane"/>
    <property type="evidence" value="ECO:0007669"/>
    <property type="project" value="UniProtKB-SubCell"/>
</dbReference>
<dbReference type="PANTHER" id="PTHR45974">
    <property type="entry name" value="RECEPTOR-LIKE PROTEIN 55"/>
    <property type="match status" value="1"/>
</dbReference>
<dbReference type="FunFam" id="3.30.200.20:FF:000162">
    <property type="entry name" value="Adenine nucleotide alpha hydrolase-like domain kinase"/>
    <property type="match status" value="1"/>
</dbReference>
<evidence type="ECO:0000256" key="14">
    <source>
        <dbReference type="ARBA" id="ARBA00022989"/>
    </source>
</evidence>
<dbReference type="Pfam" id="PF02590">
    <property type="entry name" value="SPOUT_MTase"/>
    <property type="match status" value="1"/>
</dbReference>
<dbReference type="PROSITE" id="PS50011">
    <property type="entry name" value="PROTEIN_KINASE_DOM"/>
    <property type="match status" value="1"/>
</dbReference>
<dbReference type="SUPFAM" id="SSF52058">
    <property type="entry name" value="L domain-like"/>
    <property type="match status" value="1"/>
</dbReference>
<dbReference type="SUPFAM" id="SSF56112">
    <property type="entry name" value="Protein kinase-like (PK-like)"/>
    <property type="match status" value="1"/>
</dbReference>
<organism evidence="18">
    <name type="scientific">Aegilops tauschii</name>
    <name type="common">Tausch's goatgrass</name>
    <name type="synonym">Aegilops squarrosa</name>
    <dbReference type="NCBI Taxonomy" id="37682"/>
    <lineage>
        <taxon>Eukaryota</taxon>
        <taxon>Viridiplantae</taxon>
        <taxon>Streptophyta</taxon>
        <taxon>Embryophyta</taxon>
        <taxon>Tracheophyta</taxon>
        <taxon>Spermatophyta</taxon>
        <taxon>Magnoliopsida</taxon>
        <taxon>Liliopsida</taxon>
        <taxon>Poales</taxon>
        <taxon>Poaceae</taxon>
        <taxon>BOP clade</taxon>
        <taxon>Pooideae</taxon>
        <taxon>Triticodae</taxon>
        <taxon>Triticeae</taxon>
        <taxon>Triticinae</taxon>
        <taxon>Aegilops</taxon>
    </lineage>
</organism>
<dbReference type="Gene3D" id="3.40.1280.10">
    <property type="match status" value="1"/>
</dbReference>
<dbReference type="InterPro" id="IPR032675">
    <property type="entry name" value="LRR_dom_sf"/>
</dbReference>
<dbReference type="GO" id="GO:0005524">
    <property type="term" value="F:ATP binding"/>
    <property type="evidence" value="ECO:0007669"/>
    <property type="project" value="UniProtKB-UniRule"/>
</dbReference>
<dbReference type="GO" id="GO:0004674">
    <property type="term" value="F:protein serine/threonine kinase activity"/>
    <property type="evidence" value="ECO:0007669"/>
    <property type="project" value="UniProtKB-KW"/>
</dbReference>
<evidence type="ECO:0000256" key="9">
    <source>
        <dbReference type="ARBA" id="ARBA00022729"/>
    </source>
</evidence>
<keyword evidence="10" id="KW-0677">Repeat</keyword>
<evidence type="ECO:0000256" key="6">
    <source>
        <dbReference type="ARBA" id="ARBA00022614"/>
    </source>
</evidence>
<dbReference type="FunFam" id="1.10.510.10:FF:000453">
    <property type="entry name" value="LRR receptor-like serine/threonine-protein kinase HSL2"/>
    <property type="match status" value="1"/>
</dbReference>
<keyword evidence="7" id="KW-0808">Transferase</keyword>
<dbReference type="InterPro" id="IPR000719">
    <property type="entry name" value="Prot_kinase_dom"/>
</dbReference>
<evidence type="ECO:0000259" key="17">
    <source>
        <dbReference type="PROSITE" id="PS50011"/>
    </source>
</evidence>
<dbReference type="InterPro" id="IPR017441">
    <property type="entry name" value="Protein_kinase_ATP_BS"/>
</dbReference>
<keyword evidence="11" id="KW-0547">Nucleotide-binding</keyword>
<dbReference type="Gene3D" id="3.80.10.10">
    <property type="entry name" value="Ribonuclease Inhibitor"/>
    <property type="match status" value="3"/>
</dbReference>
<evidence type="ECO:0000256" key="16">
    <source>
        <dbReference type="ARBA" id="ARBA00023180"/>
    </source>
</evidence>
<evidence type="ECO:0000313" key="18">
    <source>
        <dbReference type="EnsemblPlants" id="EMT13742"/>
    </source>
</evidence>
<dbReference type="EC" id="2.7.11.1" evidence="3"/>
<dbReference type="FunFam" id="3.80.10.10:FF:000363">
    <property type="entry name" value="Leucine-rich repeat family protein"/>
    <property type="match status" value="1"/>
</dbReference>
<feature type="domain" description="Protein kinase" evidence="17">
    <location>
        <begin position="560"/>
        <end position="833"/>
    </location>
</feature>
<evidence type="ECO:0000256" key="11">
    <source>
        <dbReference type="ARBA" id="ARBA00022741"/>
    </source>
</evidence>